<keyword evidence="2" id="KW-1185">Reference proteome</keyword>
<accession>A0A1E5VXC8</accession>
<proteinExistence type="predicted"/>
<dbReference type="Proteomes" id="UP000095767">
    <property type="component" value="Unassembled WGS sequence"/>
</dbReference>
<evidence type="ECO:0000313" key="1">
    <source>
        <dbReference type="EMBL" id="OEL29765.1"/>
    </source>
</evidence>
<organism evidence="1 2">
    <name type="scientific">Dichanthelium oligosanthes</name>
    <dbReference type="NCBI Taxonomy" id="888268"/>
    <lineage>
        <taxon>Eukaryota</taxon>
        <taxon>Viridiplantae</taxon>
        <taxon>Streptophyta</taxon>
        <taxon>Embryophyta</taxon>
        <taxon>Tracheophyta</taxon>
        <taxon>Spermatophyta</taxon>
        <taxon>Magnoliopsida</taxon>
        <taxon>Liliopsida</taxon>
        <taxon>Poales</taxon>
        <taxon>Poaceae</taxon>
        <taxon>PACMAD clade</taxon>
        <taxon>Panicoideae</taxon>
        <taxon>Panicodae</taxon>
        <taxon>Paniceae</taxon>
        <taxon>Dichantheliinae</taxon>
        <taxon>Dichanthelium</taxon>
    </lineage>
</organism>
<reference evidence="1 2" key="1">
    <citation type="submission" date="2016-09" db="EMBL/GenBank/DDBJ databases">
        <title>The draft genome of Dichanthelium oligosanthes: A C3 panicoid grass species.</title>
        <authorList>
            <person name="Studer A.J."/>
            <person name="Schnable J.C."/>
            <person name="Brutnell T.P."/>
        </authorList>
    </citation>
    <scope>NUCLEOTIDE SEQUENCE [LARGE SCALE GENOMIC DNA]</scope>
    <source>
        <strain evidence="2">cv. Kellogg 1175</strain>
        <tissue evidence="1">Leaf</tissue>
    </source>
</reference>
<gene>
    <name evidence="1" type="ORF">BAE44_0009214</name>
</gene>
<evidence type="ECO:0000313" key="2">
    <source>
        <dbReference type="Proteomes" id="UP000095767"/>
    </source>
</evidence>
<comment type="caution">
    <text evidence="1">The sequence shown here is derived from an EMBL/GenBank/DDBJ whole genome shotgun (WGS) entry which is preliminary data.</text>
</comment>
<sequence>MGMRDAASELRLIRDAYVLACGIHGAAAALATGYTGVGGGGSRYRPGVRDALLEFKLLRSRLVRVLPVRQAPVVERHGALLPMWPCVSCTAGRVTSLDVFAHGLTGTLGHVMRDAVAELAARDRRDACLRAYGQ</sequence>
<name>A0A1E5VXC8_9POAL</name>
<dbReference type="AlphaFoldDB" id="A0A1E5VXC8"/>
<protein>
    <submittedName>
        <fullName evidence="1">Uncharacterized protein</fullName>
    </submittedName>
</protein>
<dbReference type="EMBL" id="LWDX02026944">
    <property type="protein sequence ID" value="OEL29765.1"/>
    <property type="molecule type" value="Genomic_DNA"/>
</dbReference>